<comment type="similarity">
    <text evidence="1 2">Belongs to the CutC family.</text>
</comment>
<protein>
    <recommendedName>
        <fullName evidence="2">PF03932 family protein CutC</fullName>
    </recommendedName>
</protein>
<dbReference type="RefSeq" id="WP_243394522.1">
    <property type="nucleotide sequence ID" value="NZ_PVTP01000007.1"/>
</dbReference>
<evidence type="ECO:0000313" key="4">
    <source>
        <dbReference type="Proteomes" id="UP000238007"/>
    </source>
</evidence>
<reference evidence="3 4" key="1">
    <citation type="submission" date="2018-03" db="EMBL/GenBank/DDBJ databases">
        <title>Genomic Encyclopedia of Archaeal and Bacterial Type Strains, Phase II (KMG-II): from individual species to whole genera.</title>
        <authorList>
            <person name="Goeker M."/>
        </authorList>
    </citation>
    <scope>NUCLEOTIDE SEQUENCE [LARGE SCALE GENOMIC DNA]</scope>
    <source>
        <strain evidence="3 4">DSM 101533</strain>
    </source>
</reference>
<organism evidence="3 4">
    <name type="scientific">Yoonia maritima</name>
    <dbReference type="NCBI Taxonomy" id="1435347"/>
    <lineage>
        <taxon>Bacteria</taxon>
        <taxon>Pseudomonadati</taxon>
        <taxon>Pseudomonadota</taxon>
        <taxon>Alphaproteobacteria</taxon>
        <taxon>Rhodobacterales</taxon>
        <taxon>Paracoccaceae</taxon>
        <taxon>Yoonia</taxon>
    </lineage>
</organism>
<evidence type="ECO:0000313" key="3">
    <source>
        <dbReference type="EMBL" id="PRY76851.1"/>
    </source>
</evidence>
<proteinExistence type="inferred from homology"/>
<dbReference type="GO" id="GO:0005507">
    <property type="term" value="F:copper ion binding"/>
    <property type="evidence" value="ECO:0007669"/>
    <property type="project" value="TreeGrafter"/>
</dbReference>
<dbReference type="SUPFAM" id="SSF110395">
    <property type="entry name" value="CutC-like"/>
    <property type="match status" value="1"/>
</dbReference>
<keyword evidence="2" id="KW-0963">Cytoplasm</keyword>
<dbReference type="Pfam" id="PF03932">
    <property type="entry name" value="CutC"/>
    <property type="match status" value="1"/>
</dbReference>
<dbReference type="Proteomes" id="UP000238007">
    <property type="component" value="Unassembled WGS sequence"/>
</dbReference>
<comment type="subcellular location">
    <subcellularLocation>
        <location evidence="2">Cytoplasm</location>
    </subcellularLocation>
</comment>
<dbReference type="AlphaFoldDB" id="A0A2T0VXH6"/>
<comment type="caution">
    <text evidence="2">Once thought to be involved in copper homeostasis, experiments in E.coli have shown this is not the case.</text>
</comment>
<accession>A0A2T0VXH6</accession>
<dbReference type="HAMAP" id="MF_00795">
    <property type="entry name" value="CutC"/>
    <property type="match status" value="1"/>
</dbReference>
<dbReference type="InterPro" id="IPR036822">
    <property type="entry name" value="CutC-like_dom_sf"/>
</dbReference>
<dbReference type="EMBL" id="PVTP01000007">
    <property type="protein sequence ID" value="PRY76851.1"/>
    <property type="molecule type" value="Genomic_DNA"/>
</dbReference>
<comment type="caution">
    <text evidence="3">The sequence shown here is derived from an EMBL/GenBank/DDBJ whole genome shotgun (WGS) entry which is preliminary data.</text>
</comment>
<evidence type="ECO:0000256" key="1">
    <source>
        <dbReference type="ARBA" id="ARBA00007768"/>
    </source>
</evidence>
<dbReference type="InterPro" id="IPR005627">
    <property type="entry name" value="CutC-like"/>
</dbReference>
<dbReference type="PANTHER" id="PTHR12598:SF0">
    <property type="entry name" value="COPPER HOMEOSTASIS PROTEIN CUTC HOMOLOG"/>
    <property type="match status" value="1"/>
</dbReference>
<sequence>MITLEVCVDDTAGICAAVDGGANRIELCAALGVGGLTPSAGLMQIASEAPLPAMAMIRPRAGDFVWTATERAGLVAEIHAVRMAGLAGVVIGASLPDGRLDGETLEQLVQAADGLDITLHRAIDLTPDIDEAMHICAELGVKRILSSGGAKTALAGLDRLAAMAEKPDITVMPGGGVNAANVTDFAARLLLTEVHASCSVNAPAPHNPKISDFGFQTTDARATDVSSVTALRKALDQIAGSSTSG</sequence>
<gene>
    <name evidence="2" type="primary">cutC</name>
    <name evidence="3" type="ORF">CLV80_10728</name>
</gene>
<keyword evidence="4" id="KW-1185">Reference proteome</keyword>
<name>A0A2T0VXH6_9RHOB</name>
<dbReference type="GO" id="GO:0005737">
    <property type="term" value="C:cytoplasm"/>
    <property type="evidence" value="ECO:0007669"/>
    <property type="project" value="UniProtKB-SubCell"/>
</dbReference>
<dbReference type="PANTHER" id="PTHR12598">
    <property type="entry name" value="COPPER HOMEOSTASIS PROTEIN CUTC"/>
    <property type="match status" value="1"/>
</dbReference>
<dbReference type="Gene3D" id="3.20.20.380">
    <property type="entry name" value="Copper homeostasis (CutC) domain"/>
    <property type="match status" value="1"/>
</dbReference>
<evidence type="ECO:0000256" key="2">
    <source>
        <dbReference type="HAMAP-Rule" id="MF_00795"/>
    </source>
</evidence>